<organism evidence="1 2">
    <name type="scientific">Ananas comosus</name>
    <name type="common">Pineapple</name>
    <name type="synonym">Ananas ananas</name>
    <dbReference type="NCBI Taxonomy" id="4615"/>
    <lineage>
        <taxon>Eukaryota</taxon>
        <taxon>Viridiplantae</taxon>
        <taxon>Streptophyta</taxon>
        <taxon>Embryophyta</taxon>
        <taxon>Tracheophyta</taxon>
        <taxon>Spermatophyta</taxon>
        <taxon>Magnoliopsida</taxon>
        <taxon>Liliopsida</taxon>
        <taxon>Poales</taxon>
        <taxon>Bromeliaceae</taxon>
        <taxon>Bromelioideae</taxon>
        <taxon>Ananas</taxon>
    </lineage>
</organism>
<reference evidence="1 2" key="1">
    <citation type="journal article" date="2016" name="DNA Res.">
        <title>The draft genome of MD-2 pineapple using hybrid error correction of long reads.</title>
        <authorList>
            <person name="Redwan R.M."/>
            <person name="Saidin A."/>
            <person name="Kumar S.V."/>
        </authorList>
    </citation>
    <scope>NUCLEOTIDE SEQUENCE [LARGE SCALE GENOMIC DNA]</scope>
    <source>
        <strain evidence="2">cv. MD2</strain>
        <tissue evidence="1">Leaf</tissue>
    </source>
</reference>
<evidence type="ECO:0000313" key="1">
    <source>
        <dbReference type="EMBL" id="OAY70526.1"/>
    </source>
</evidence>
<evidence type="ECO:0000313" key="2">
    <source>
        <dbReference type="Proteomes" id="UP000092600"/>
    </source>
</evidence>
<dbReference type="Proteomes" id="UP000092600">
    <property type="component" value="Unassembled WGS sequence"/>
</dbReference>
<protein>
    <submittedName>
        <fullName evidence="1">Uncharacterized protein</fullName>
    </submittedName>
</protein>
<comment type="caution">
    <text evidence="1">The sequence shown here is derived from an EMBL/GenBank/DDBJ whole genome shotgun (WGS) entry which is preliminary data.</text>
</comment>
<sequence>MHSFALRCYAWNASEGMHGASSTARLAVPSRGWRRLLLEDVQRVYQGSLPP</sequence>
<accession>A0A199V0V9</accession>
<dbReference type="AlphaFoldDB" id="A0A199V0V9"/>
<gene>
    <name evidence="1" type="ORF">ACMD2_21260</name>
</gene>
<proteinExistence type="predicted"/>
<name>A0A199V0V9_ANACO</name>
<dbReference type="EMBL" id="LSRQ01003881">
    <property type="protein sequence ID" value="OAY70526.1"/>
    <property type="molecule type" value="Genomic_DNA"/>
</dbReference>